<dbReference type="InterPro" id="IPR022791">
    <property type="entry name" value="L-PG_synthase/AglD"/>
</dbReference>
<feature type="transmembrane region" description="Helical" evidence="6">
    <location>
        <begin position="126"/>
        <end position="148"/>
    </location>
</feature>
<keyword evidence="5 6" id="KW-0472">Membrane</keyword>
<keyword evidence="8" id="KW-1185">Reference proteome</keyword>
<evidence type="ECO:0000256" key="6">
    <source>
        <dbReference type="SAM" id="Phobius"/>
    </source>
</evidence>
<feature type="transmembrane region" description="Helical" evidence="6">
    <location>
        <begin position="154"/>
        <end position="178"/>
    </location>
</feature>
<evidence type="ECO:0000313" key="7">
    <source>
        <dbReference type="EMBL" id="NYI40028.1"/>
    </source>
</evidence>
<evidence type="ECO:0000313" key="8">
    <source>
        <dbReference type="Proteomes" id="UP000547973"/>
    </source>
</evidence>
<accession>A0A7Y9Z9C0</accession>
<dbReference type="EMBL" id="JACBZO010000001">
    <property type="protein sequence ID" value="NYI40028.1"/>
    <property type="molecule type" value="Genomic_DNA"/>
</dbReference>
<gene>
    <name evidence="7" type="ORF">BKA03_000147</name>
</gene>
<feature type="transmembrane region" description="Helical" evidence="6">
    <location>
        <begin position="44"/>
        <end position="63"/>
    </location>
</feature>
<reference evidence="7 8" key="1">
    <citation type="submission" date="2020-07" db="EMBL/GenBank/DDBJ databases">
        <title>Sequencing the genomes of 1000 actinobacteria strains.</title>
        <authorList>
            <person name="Klenk H.-P."/>
        </authorList>
    </citation>
    <scope>NUCLEOTIDE SEQUENCE [LARGE SCALE GENOMIC DNA]</scope>
    <source>
        <strain evidence="7 8">DSM 19970</strain>
    </source>
</reference>
<evidence type="ECO:0000256" key="5">
    <source>
        <dbReference type="ARBA" id="ARBA00023136"/>
    </source>
</evidence>
<organism evidence="7 8">
    <name type="scientific">Demequina lutea</name>
    <dbReference type="NCBI Taxonomy" id="431489"/>
    <lineage>
        <taxon>Bacteria</taxon>
        <taxon>Bacillati</taxon>
        <taxon>Actinomycetota</taxon>
        <taxon>Actinomycetes</taxon>
        <taxon>Micrococcales</taxon>
        <taxon>Demequinaceae</taxon>
        <taxon>Demequina</taxon>
    </lineage>
</organism>
<name>A0A7Y9Z9C0_9MICO</name>
<evidence type="ECO:0000256" key="4">
    <source>
        <dbReference type="ARBA" id="ARBA00022989"/>
    </source>
</evidence>
<dbReference type="RefSeq" id="WP_062075426.1">
    <property type="nucleotide sequence ID" value="NZ_BBRC01000008.1"/>
</dbReference>
<sequence length="314" mass="32348">MAGLAMSRGRAGAWLRWGLFALAAALIAWAVMRQWAGVSDSLTAVGWSRVALATGLALVALAFNTLSWRTVMMSVGLQAPLREASGVFLVSQAGKYVPGAVWPVVAQAEFARAHGVTRARATVGSLVAMAVGVVMAAVVGAVALAAFSPGSVLTYWWVLLLALALAITLIPAVLTRLLKLALRVLRREGEVPRIGGNALAASAAWSALNWVALGAQAWVLLRALGGSEATYGLATGAFALAWLVGFVVVFAPAGLGAREAALVLLLGAAVTQPQALALALLSRFAMTLADAIGLALGAVARRSRRATRDHTSAP</sequence>
<keyword evidence="4 6" id="KW-1133">Transmembrane helix</keyword>
<keyword evidence="2" id="KW-1003">Cell membrane</keyword>
<protein>
    <recommendedName>
        <fullName evidence="9">Lysylphosphatidylglycerol synthase TM region</fullName>
    </recommendedName>
</protein>
<evidence type="ECO:0008006" key="9">
    <source>
        <dbReference type="Google" id="ProtNLM"/>
    </source>
</evidence>
<feature type="transmembrane region" description="Helical" evidence="6">
    <location>
        <begin position="260"/>
        <end position="278"/>
    </location>
</feature>
<evidence type="ECO:0000256" key="2">
    <source>
        <dbReference type="ARBA" id="ARBA00022475"/>
    </source>
</evidence>
<feature type="transmembrane region" description="Helical" evidence="6">
    <location>
        <begin position="198"/>
        <end position="219"/>
    </location>
</feature>
<dbReference type="GO" id="GO:0005886">
    <property type="term" value="C:plasma membrane"/>
    <property type="evidence" value="ECO:0007669"/>
    <property type="project" value="UniProtKB-SubCell"/>
</dbReference>
<evidence type="ECO:0000256" key="1">
    <source>
        <dbReference type="ARBA" id="ARBA00004651"/>
    </source>
</evidence>
<comment type="subcellular location">
    <subcellularLocation>
        <location evidence="1">Cell membrane</location>
        <topology evidence="1">Multi-pass membrane protein</topology>
    </subcellularLocation>
</comment>
<comment type="caution">
    <text evidence="7">The sequence shown here is derived from an EMBL/GenBank/DDBJ whole genome shotgun (WGS) entry which is preliminary data.</text>
</comment>
<keyword evidence="3 6" id="KW-0812">Transmembrane</keyword>
<dbReference type="OrthoDB" id="6057470at2"/>
<dbReference type="Pfam" id="PF03706">
    <property type="entry name" value="LPG_synthase_TM"/>
    <property type="match status" value="1"/>
</dbReference>
<evidence type="ECO:0000256" key="3">
    <source>
        <dbReference type="ARBA" id="ARBA00022692"/>
    </source>
</evidence>
<feature type="transmembrane region" description="Helical" evidence="6">
    <location>
        <begin position="231"/>
        <end position="253"/>
    </location>
</feature>
<dbReference type="Proteomes" id="UP000547973">
    <property type="component" value="Unassembled WGS sequence"/>
</dbReference>
<feature type="transmembrane region" description="Helical" evidence="6">
    <location>
        <begin position="12"/>
        <end position="32"/>
    </location>
</feature>
<proteinExistence type="predicted"/>
<dbReference type="AlphaFoldDB" id="A0A7Y9Z9C0"/>